<proteinExistence type="predicted"/>
<name>A0A2W5S7X4_CERSP</name>
<evidence type="ECO:0000313" key="2">
    <source>
        <dbReference type="Proteomes" id="UP000248975"/>
    </source>
</evidence>
<dbReference type="AlphaFoldDB" id="A0A2W5S7X4"/>
<dbReference type="Gene3D" id="1.10.287.1080">
    <property type="entry name" value="MazG-like"/>
    <property type="match status" value="1"/>
</dbReference>
<comment type="caution">
    <text evidence="1">The sequence shown here is derived from an EMBL/GenBank/DDBJ whole genome shotgun (WGS) entry which is preliminary data.</text>
</comment>
<dbReference type="SUPFAM" id="SSF101386">
    <property type="entry name" value="all-alpha NTP pyrophosphatases"/>
    <property type="match status" value="1"/>
</dbReference>
<gene>
    <name evidence="1" type="ORF">DI533_20150</name>
</gene>
<protein>
    <submittedName>
        <fullName evidence="1">Uncharacterized protein</fullName>
    </submittedName>
</protein>
<dbReference type="CDD" id="cd11523">
    <property type="entry name" value="NTP-PPase"/>
    <property type="match status" value="1"/>
</dbReference>
<organism evidence="1 2">
    <name type="scientific">Cereibacter sphaeroides</name>
    <name type="common">Rhodobacter sphaeroides</name>
    <dbReference type="NCBI Taxonomy" id="1063"/>
    <lineage>
        <taxon>Bacteria</taxon>
        <taxon>Pseudomonadati</taxon>
        <taxon>Pseudomonadota</taxon>
        <taxon>Alphaproteobacteria</taxon>
        <taxon>Rhodobacterales</taxon>
        <taxon>Paracoccaceae</taxon>
        <taxon>Cereibacter</taxon>
    </lineage>
</organism>
<evidence type="ECO:0000313" key="1">
    <source>
        <dbReference type="EMBL" id="PZQ95165.1"/>
    </source>
</evidence>
<dbReference type="Proteomes" id="UP000248975">
    <property type="component" value="Unassembled WGS sequence"/>
</dbReference>
<dbReference type="EMBL" id="QFQS01000009">
    <property type="protein sequence ID" value="PZQ95165.1"/>
    <property type="molecule type" value="Genomic_DNA"/>
</dbReference>
<accession>A0A2W5S7X4</accession>
<reference evidence="1 2" key="1">
    <citation type="submission" date="2017-08" db="EMBL/GenBank/DDBJ databases">
        <title>Infants hospitalized years apart are colonized by the same room-sourced microbial strains.</title>
        <authorList>
            <person name="Brooks B."/>
            <person name="Olm M.R."/>
            <person name="Firek B.A."/>
            <person name="Baker R."/>
            <person name="Thomas B.C."/>
            <person name="Morowitz M.J."/>
            <person name="Banfield J.F."/>
        </authorList>
    </citation>
    <scope>NUCLEOTIDE SEQUENCE [LARGE SCALE GENOMIC DNA]</scope>
    <source>
        <strain evidence="1">S2_003_000_R2_11</strain>
    </source>
</reference>
<sequence length="222" mass="24383">MHRQREWDAGGEANNADWRMNELAGECGEVCNVLKKINRERVGVPGSRATKADLAEELADVVICIDLYQMTTGGREVTSSNDVGYLAAYSLTHLGVHLQAAIGRAATRLVLNPTVTGEDQHVSFVGLLDVCRGIAKREGIDLTMAVAQKFNATSKKMGLETMMNLTNDAKPDEPLPEGVWYDAGSGTFRKRGSDEDMGEAFWKKWRGRNHQFPITSTGNDPK</sequence>